<accession>M1AFZ4</accession>
<dbReference type="PANTHER" id="PTHR32444">
    <property type="entry name" value="BULB-TYPE LECTIN DOMAIN-CONTAINING PROTEIN"/>
    <property type="match status" value="1"/>
</dbReference>
<feature type="domain" description="Bulb-type lectin" evidence="3">
    <location>
        <begin position="3"/>
        <end position="44"/>
    </location>
</feature>
<sequence>MSNSSATLILWESFDYPTDTLLPGAKLRYDKRRTHRGQVLISWKSLSDPAPGLYSLELDPIHARFVIKWNRTKQFWASGSWNGHTFSPFPKMGLDYT</sequence>
<evidence type="ECO:0000313" key="5">
    <source>
        <dbReference type="Proteomes" id="UP000011115"/>
    </source>
</evidence>
<protein>
    <submittedName>
        <fullName evidence="4">S-locus lectin protein kinase family protein</fullName>
    </submittedName>
</protein>
<dbReference type="Gramene" id="PGSC0003DMT400021990">
    <property type="protein sequence ID" value="PGSC0003DMT400021990"/>
    <property type="gene ID" value="PGSC0003DMG400008526"/>
</dbReference>
<reference evidence="5" key="1">
    <citation type="journal article" date="2011" name="Nature">
        <title>Genome sequence and analysis of the tuber crop potato.</title>
        <authorList>
            <consortium name="The Potato Genome Sequencing Consortium"/>
        </authorList>
    </citation>
    <scope>NUCLEOTIDE SEQUENCE [LARGE SCALE GENOMIC DNA]</scope>
    <source>
        <strain evidence="5">cv. DM1-3 516 R44</strain>
    </source>
</reference>
<evidence type="ECO:0000259" key="3">
    <source>
        <dbReference type="Pfam" id="PF01453"/>
    </source>
</evidence>
<evidence type="ECO:0000313" key="4">
    <source>
        <dbReference type="EnsemblPlants" id="PGSC0003DMT400021990"/>
    </source>
</evidence>
<evidence type="ECO:0000256" key="2">
    <source>
        <dbReference type="ARBA" id="ARBA00023180"/>
    </source>
</evidence>
<dbReference type="InterPro" id="IPR036426">
    <property type="entry name" value="Bulb-type_lectin_dom_sf"/>
</dbReference>
<dbReference type="HOGENOM" id="CLU_2350800_0_0_1"/>
<dbReference type="Pfam" id="PF01453">
    <property type="entry name" value="B_lectin"/>
    <property type="match status" value="1"/>
</dbReference>
<keyword evidence="5" id="KW-1185">Reference proteome</keyword>
<dbReference type="SUPFAM" id="SSF51110">
    <property type="entry name" value="alpha-D-mannose-specific plant lectins"/>
    <property type="match status" value="2"/>
</dbReference>
<dbReference type="InterPro" id="IPR001480">
    <property type="entry name" value="Bulb-type_lectin_dom"/>
</dbReference>
<evidence type="ECO:0000256" key="1">
    <source>
        <dbReference type="ARBA" id="ARBA00022729"/>
    </source>
</evidence>
<dbReference type="PaxDb" id="4113-PGSC0003DMT400021990"/>
<dbReference type="AlphaFoldDB" id="M1AFZ4"/>
<organism evidence="4 5">
    <name type="scientific">Solanum tuberosum</name>
    <name type="common">Potato</name>
    <dbReference type="NCBI Taxonomy" id="4113"/>
    <lineage>
        <taxon>Eukaryota</taxon>
        <taxon>Viridiplantae</taxon>
        <taxon>Streptophyta</taxon>
        <taxon>Embryophyta</taxon>
        <taxon>Tracheophyta</taxon>
        <taxon>Spermatophyta</taxon>
        <taxon>Magnoliopsida</taxon>
        <taxon>eudicotyledons</taxon>
        <taxon>Gunneridae</taxon>
        <taxon>Pentapetalae</taxon>
        <taxon>asterids</taxon>
        <taxon>lamiids</taxon>
        <taxon>Solanales</taxon>
        <taxon>Solanaceae</taxon>
        <taxon>Solanoideae</taxon>
        <taxon>Solaneae</taxon>
        <taxon>Solanum</taxon>
    </lineage>
</organism>
<dbReference type="InParanoid" id="M1AFZ4"/>
<keyword evidence="2" id="KW-0325">Glycoprotein</keyword>
<keyword evidence="1" id="KW-0732">Signal</keyword>
<dbReference type="EnsemblPlants" id="PGSC0003DMT400021990">
    <property type="protein sequence ID" value="PGSC0003DMT400021990"/>
    <property type="gene ID" value="PGSC0003DMG400008526"/>
</dbReference>
<proteinExistence type="predicted"/>
<reference evidence="4" key="2">
    <citation type="submission" date="2015-06" db="UniProtKB">
        <authorList>
            <consortium name="EnsemblPlants"/>
        </authorList>
    </citation>
    <scope>IDENTIFICATION</scope>
    <source>
        <strain evidence="4">DM1-3 516 R44</strain>
    </source>
</reference>
<dbReference type="PANTHER" id="PTHR32444:SF247">
    <property type="entry name" value="OS01G0958200 PROTEIN"/>
    <property type="match status" value="1"/>
</dbReference>
<name>M1AFZ4_SOLTU</name>
<dbReference type="OMA" id="DPIHARF"/>
<dbReference type="Proteomes" id="UP000011115">
    <property type="component" value="Unassembled WGS sequence"/>
</dbReference>